<keyword evidence="7" id="KW-1185">Reference proteome</keyword>
<dbReference type="InterPro" id="IPR003439">
    <property type="entry name" value="ABC_transporter-like_ATP-bd"/>
</dbReference>
<dbReference type="SUPFAM" id="SSF52540">
    <property type="entry name" value="P-loop containing nucleoside triphosphate hydrolases"/>
    <property type="match status" value="1"/>
</dbReference>
<dbReference type="EMBL" id="CP036501">
    <property type="protein sequence ID" value="UZP75024.1"/>
    <property type="molecule type" value="Genomic_DNA"/>
</dbReference>
<dbReference type="InterPro" id="IPR003593">
    <property type="entry name" value="AAA+_ATPase"/>
</dbReference>
<dbReference type="Proteomes" id="UP001317963">
    <property type="component" value="Chromosome"/>
</dbReference>
<keyword evidence="3" id="KW-0547">Nucleotide-binding</keyword>
<dbReference type="InterPro" id="IPR015854">
    <property type="entry name" value="ABC_transpr_LolD-like"/>
</dbReference>
<evidence type="ECO:0000313" key="6">
    <source>
        <dbReference type="EMBL" id="UZP75024.1"/>
    </source>
</evidence>
<dbReference type="InterPro" id="IPR017911">
    <property type="entry name" value="MacB-like_ATP-bd"/>
</dbReference>
<protein>
    <submittedName>
        <fullName evidence="6">ABC transporter ATP-binding protein</fullName>
    </submittedName>
</protein>
<dbReference type="PANTHER" id="PTHR24220">
    <property type="entry name" value="IMPORT ATP-BINDING PROTEIN"/>
    <property type="match status" value="1"/>
</dbReference>
<dbReference type="InterPro" id="IPR027417">
    <property type="entry name" value="P-loop_NTPase"/>
</dbReference>
<dbReference type="RefSeq" id="WP_279241493.1">
    <property type="nucleotide sequence ID" value="NZ_CP036501.1"/>
</dbReference>
<proteinExistence type="inferred from homology"/>
<reference evidence="6 7" key="1">
    <citation type="submission" date="2019-02" db="EMBL/GenBank/DDBJ databases">
        <title>Halieaceae_genomes.</title>
        <authorList>
            <person name="Li S.-H."/>
        </authorList>
    </citation>
    <scope>NUCLEOTIDE SEQUENCE [LARGE SCALE GENOMIC DNA]</scope>
    <source>
        <strain evidence="6 7">JH123</strain>
    </source>
</reference>
<evidence type="ECO:0000256" key="3">
    <source>
        <dbReference type="ARBA" id="ARBA00022741"/>
    </source>
</evidence>
<dbReference type="PROSITE" id="PS00211">
    <property type="entry name" value="ABC_TRANSPORTER_1"/>
    <property type="match status" value="1"/>
</dbReference>
<evidence type="ECO:0000313" key="7">
    <source>
        <dbReference type="Proteomes" id="UP001317963"/>
    </source>
</evidence>
<dbReference type="PROSITE" id="PS50893">
    <property type="entry name" value="ABC_TRANSPORTER_2"/>
    <property type="match status" value="1"/>
</dbReference>
<evidence type="ECO:0000256" key="2">
    <source>
        <dbReference type="ARBA" id="ARBA00022448"/>
    </source>
</evidence>
<dbReference type="Pfam" id="PF00005">
    <property type="entry name" value="ABC_tran"/>
    <property type="match status" value="1"/>
</dbReference>
<name>A0ABY6Q7I2_9GAMM</name>
<sequence>MIKTSQLNKSVKTAEADLQILRGIDLEIKRGETAAIVGTSGSGKSTLLGLLAGLDSPTDGEVHLDGTDIVLLDEDERAVLRSQKVGFVFQSFQLLPALTALENVMLPLELAGRDDAKPLAEDYLARVGLGERLQHYPRTLSGGEQQRVAIARAFAAKPLILFADEPTGNLDTATGATIIELLFGLNEEEGTTLVLVTHDNALADRCQRKFVMAAGQLSEAV</sequence>
<dbReference type="SMART" id="SM00382">
    <property type="entry name" value="AAA"/>
    <property type="match status" value="1"/>
</dbReference>
<dbReference type="CDD" id="cd03255">
    <property type="entry name" value="ABC_MJ0796_LolCDE_FtsE"/>
    <property type="match status" value="1"/>
</dbReference>
<dbReference type="Gene3D" id="3.40.50.300">
    <property type="entry name" value="P-loop containing nucleotide triphosphate hydrolases"/>
    <property type="match status" value="1"/>
</dbReference>
<feature type="domain" description="ABC transporter" evidence="5">
    <location>
        <begin position="2"/>
        <end position="221"/>
    </location>
</feature>
<dbReference type="InterPro" id="IPR017871">
    <property type="entry name" value="ABC_transporter-like_CS"/>
</dbReference>
<evidence type="ECO:0000256" key="1">
    <source>
        <dbReference type="ARBA" id="ARBA00005417"/>
    </source>
</evidence>
<gene>
    <name evidence="6" type="ORF">E0F26_09875</name>
</gene>
<comment type="similarity">
    <text evidence="1">Belongs to the ABC transporter superfamily.</text>
</comment>
<dbReference type="GO" id="GO:0005524">
    <property type="term" value="F:ATP binding"/>
    <property type="evidence" value="ECO:0007669"/>
    <property type="project" value="UniProtKB-KW"/>
</dbReference>
<accession>A0ABY6Q7I2</accession>
<dbReference type="PANTHER" id="PTHR24220:SF689">
    <property type="entry name" value="LIPOPROTEIN-RELEASING SYSTEM ATP-BINDING PROTEIN LOLD"/>
    <property type="match status" value="1"/>
</dbReference>
<keyword evidence="2" id="KW-0813">Transport</keyword>
<evidence type="ECO:0000256" key="4">
    <source>
        <dbReference type="ARBA" id="ARBA00022840"/>
    </source>
</evidence>
<organism evidence="6 7">
    <name type="scientific">Candidatus Paraluminiphilus aquimaris</name>
    <dbReference type="NCBI Taxonomy" id="2518994"/>
    <lineage>
        <taxon>Bacteria</taxon>
        <taxon>Pseudomonadati</taxon>
        <taxon>Pseudomonadota</taxon>
        <taxon>Gammaproteobacteria</taxon>
        <taxon>Cellvibrionales</taxon>
        <taxon>Halieaceae</taxon>
        <taxon>Candidatus Paraluminiphilus</taxon>
    </lineage>
</organism>
<evidence type="ECO:0000259" key="5">
    <source>
        <dbReference type="PROSITE" id="PS50893"/>
    </source>
</evidence>
<keyword evidence="4 6" id="KW-0067">ATP-binding</keyword>